<sequence length="42" mass="4801">MGTKVIDIDTLLEATLDLTTENSAFMMKQVEIDKLLDNTQDW</sequence>
<accession>A0ABQ3N9J3</accession>
<dbReference type="Proteomes" id="UP000637074">
    <property type="component" value="Unassembled WGS sequence"/>
</dbReference>
<protein>
    <submittedName>
        <fullName evidence="1">Uncharacterized protein</fullName>
    </submittedName>
</protein>
<keyword evidence="2" id="KW-1185">Reference proteome</keyword>
<proteinExistence type="predicted"/>
<dbReference type="EMBL" id="BNDS01000030">
    <property type="protein sequence ID" value="GHI00912.1"/>
    <property type="molecule type" value="Genomic_DNA"/>
</dbReference>
<name>A0ABQ3N9J3_9BACI</name>
<evidence type="ECO:0000313" key="2">
    <source>
        <dbReference type="Proteomes" id="UP000637074"/>
    </source>
</evidence>
<evidence type="ECO:0000313" key="1">
    <source>
        <dbReference type="EMBL" id="GHI00912.1"/>
    </source>
</evidence>
<reference evidence="1 2" key="1">
    <citation type="journal article" date="2022" name="Int. J. Syst. Evol. Microbiol.">
        <title>Neobacillus kokaensis sp. nov., isolated from soil.</title>
        <authorList>
            <person name="Yuki K."/>
            <person name="Matsubara H."/>
            <person name="Yamaguchi S."/>
        </authorList>
    </citation>
    <scope>NUCLEOTIDE SEQUENCE [LARGE SCALE GENOMIC DNA]</scope>
    <source>
        <strain evidence="1 2">LOB 377</strain>
    </source>
</reference>
<gene>
    <name evidence="1" type="ORF">AM1BK_44540</name>
</gene>
<comment type="caution">
    <text evidence="1">The sequence shown here is derived from an EMBL/GenBank/DDBJ whole genome shotgun (WGS) entry which is preliminary data.</text>
</comment>
<organism evidence="1 2">
    <name type="scientific">Neobacillus kokaensis</name>
    <dbReference type="NCBI Taxonomy" id="2759023"/>
    <lineage>
        <taxon>Bacteria</taxon>
        <taxon>Bacillati</taxon>
        <taxon>Bacillota</taxon>
        <taxon>Bacilli</taxon>
        <taxon>Bacillales</taxon>
        <taxon>Bacillaceae</taxon>
        <taxon>Neobacillus</taxon>
    </lineage>
</organism>
<dbReference type="RefSeq" id="WP_275671492.1">
    <property type="nucleotide sequence ID" value="NZ_BNDS01000030.1"/>
</dbReference>